<accession>A0ACC0KXD0</accession>
<evidence type="ECO:0000313" key="1">
    <source>
        <dbReference type="EMBL" id="KAI8441014.1"/>
    </source>
</evidence>
<comment type="caution">
    <text evidence="1">The sequence shown here is derived from an EMBL/GenBank/DDBJ whole genome shotgun (WGS) entry which is preliminary data.</text>
</comment>
<dbReference type="Proteomes" id="UP001064048">
    <property type="component" value="Chromosome 15"/>
</dbReference>
<protein>
    <submittedName>
        <fullName evidence="1">Uncharacterized protein</fullName>
    </submittedName>
</protein>
<name>A0ACC0KXD0_CHOFU</name>
<evidence type="ECO:0000313" key="2">
    <source>
        <dbReference type="Proteomes" id="UP001064048"/>
    </source>
</evidence>
<gene>
    <name evidence="1" type="ORF">MSG28_009287</name>
</gene>
<dbReference type="EMBL" id="CM046115">
    <property type="protein sequence ID" value="KAI8441014.1"/>
    <property type="molecule type" value="Genomic_DNA"/>
</dbReference>
<reference evidence="1 2" key="1">
    <citation type="journal article" date="2022" name="Genome Biol. Evol.">
        <title>The Spruce Budworm Genome: Reconstructing the Evolutionary History of Antifreeze Proteins.</title>
        <authorList>
            <person name="Beliveau C."/>
            <person name="Gagne P."/>
            <person name="Picq S."/>
            <person name="Vernygora O."/>
            <person name="Keeling C.I."/>
            <person name="Pinkney K."/>
            <person name="Doucet D."/>
            <person name="Wen F."/>
            <person name="Johnston J.S."/>
            <person name="Maaroufi H."/>
            <person name="Boyle B."/>
            <person name="Laroche J."/>
            <person name="Dewar K."/>
            <person name="Juretic N."/>
            <person name="Blackburn G."/>
            <person name="Nisole A."/>
            <person name="Brunet B."/>
            <person name="Brandao M."/>
            <person name="Lumley L."/>
            <person name="Duan J."/>
            <person name="Quan G."/>
            <person name="Lucarotti C.J."/>
            <person name="Roe A.D."/>
            <person name="Sperling F.A.H."/>
            <person name="Levesque R.C."/>
            <person name="Cusson M."/>
        </authorList>
    </citation>
    <scope>NUCLEOTIDE SEQUENCE [LARGE SCALE GENOMIC DNA]</scope>
    <source>
        <strain evidence="1">Glfc:IPQL:Cfum</strain>
    </source>
</reference>
<keyword evidence="2" id="KW-1185">Reference proteome</keyword>
<organism evidence="1 2">
    <name type="scientific">Choristoneura fumiferana</name>
    <name type="common">Spruce budworm moth</name>
    <name type="synonym">Archips fumiferana</name>
    <dbReference type="NCBI Taxonomy" id="7141"/>
    <lineage>
        <taxon>Eukaryota</taxon>
        <taxon>Metazoa</taxon>
        <taxon>Ecdysozoa</taxon>
        <taxon>Arthropoda</taxon>
        <taxon>Hexapoda</taxon>
        <taxon>Insecta</taxon>
        <taxon>Pterygota</taxon>
        <taxon>Neoptera</taxon>
        <taxon>Endopterygota</taxon>
        <taxon>Lepidoptera</taxon>
        <taxon>Glossata</taxon>
        <taxon>Ditrysia</taxon>
        <taxon>Tortricoidea</taxon>
        <taxon>Tortricidae</taxon>
        <taxon>Tortricinae</taxon>
        <taxon>Choristoneura</taxon>
    </lineage>
</organism>
<proteinExistence type="predicted"/>
<sequence>MRDQQISQRNLYNYIDTNGFDGLDLDWEYPAQRGGIESDKEMFVTLVKELKSAFEPKGYILTSAVAVTQTHIDLSYDVPALTQYLDYLNLMLYDFHGTWDTETGVNAPLYPQLTDDASLNLNGNHSVHVWLENGANASKLLMGLGGYGKSFTLTSLNNTSTDQKNNSSEWSITEVTGNYVYANKDLLWVGYDNPSTIYVKAQYAKTMGLRGIMYWAVDLDDFQGLCGDKFPLITQGIAGYNSV</sequence>